<comment type="similarity">
    <text evidence="2">Belongs to the eIF-1A family.</text>
</comment>
<protein>
    <recommendedName>
        <fullName evidence="2">Translation initiation factor 1A</fullName>
        <shortName evidence="2">aIF-1A</shortName>
    </recommendedName>
</protein>
<dbReference type="InterPro" id="IPR006196">
    <property type="entry name" value="RNA-binding_domain_S1_IF1"/>
</dbReference>
<evidence type="ECO:0000313" key="6">
    <source>
        <dbReference type="Proteomes" id="UP000009375"/>
    </source>
</evidence>
<sequence length="99" mass="11642">MTEAPRFRLPKNDEMLGYITQMLGFGRMYVKCADDKIRLCQVKGSISRYLWINEGDIVLIKPWQIEHDKKADILFKYNKNDWDTLRAKGFLKDSLLNGN</sequence>
<dbReference type="SUPFAM" id="SSF50249">
    <property type="entry name" value="Nucleic acid-binding proteins"/>
    <property type="match status" value="1"/>
</dbReference>
<keyword evidence="2 3" id="KW-0648">Protein biosynthesis</keyword>
<comment type="function">
    <text evidence="1 2">Seems to be required for maximal rate of protein biosynthesis. Enhances ribosome dissociation into subunits and stabilizes the binding of the initiator Met-tRNA(I) to 40 S ribosomal subunits.</text>
</comment>
<gene>
    <name evidence="2" type="primary">eif1a</name>
    <name evidence="5" type="ORF">BJBARM4_0517</name>
</gene>
<evidence type="ECO:0000313" key="5">
    <source>
        <dbReference type="EMBL" id="EEZ92896.1"/>
    </source>
</evidence>
<dbReference type="GO" id="GO:0003723">
    <property type="term" value="F:RNA binding"/>
    <property type="evidence" value="ECO:0007669"/>
    <property type="project" value="InterPro"/>
</dbReference>
<keyword evidence="2 3" id="KW-0396">Initiation factor</keyword>
<dbReference type="InterPro" id="IPR001253">
    <property type="entry name" value="TIF_eIF-1A"/>
</dbReference>
<dbReference type="CDD" id="cd05793">
    <property type="entry name" value="S1_IF1A"/>
    <property type="match status" value="1"/>
</dbReference>
<evidence type="ECO:0000256" key="3">
    <source>
        <dbReference type="PROSITE-ProRule" id="PRU00181"/>
    </source>
</evidence>
<dbReference type="HAMAP" id="MF_00216">
    <property type="entry name" value="aIF_1A"/>
    <property type="match status" value="1"/>
</dbReference>
<evidence type="ECO:0000256" key="2">
    <source>
        <dbReference type="HAMAP-Rule" id="MF_00216"/>
    </source>
</evidence>
<dbReference type="NCBIfam" id="NF003084">
    <property type="entry name" value="PRK04012.1-3"/>
    <property type="match status" value="1"/>
</dbReference>
<dbReference type="SMART" id="SM00652">
    <property type="entry name" value="eIF1a"/>
    <property type="match status" value="1"/>
</dbReference>
<feature type="domain" description="S1-like" evidence="4">
    <location>
        <begin position="5"/>
        <end position="78"/>
    </location>
</feature>
<organism evidence="5 6">
    <name type="scientific">Candidatus Parvarchaeum acidiphilum ARMAN-4</name>
    <dbReference type="NCBI Taxonomy" id="662760"/>
    <lineage>
        <taxon>Archaea</taxon>
        <taxon>Candidatus Parvarchaeota</taxon>
        <taxon>Candidatus Parvarchaeum</taxon>
    </lineage>
</organism>
<dbReference type="EMBL" id="GG730046">
    <property type="protein sequence ID" value="EEZ92896.1"/>
    <property type="molecule type" value="Genomic_DNA"/>
</dbReference>
<evidence type="ECO:0000259" key="4">
    <source>
        <dbReference type="PROSITE" id="PS50832"/>
    </source>
</evidence>
<dbReference type="GO" id="GO:0003743">
    <property type="term" value="F:translation initiation factor activity"/>
    <property type="evidence" value="ECO:0007669"/>
    <property type="project" value="UniProtKB-UniRule"/>
</dbReference>
<reference evidence="5 6" key="1">
    <citation type="journal article" date="2010" name="Proc. Natl. Acad. Sci. U.S.A.">
        <title>Enigmatic, ultrasmall, uncultivated Archaea.</title>
        <authorList>
            <person name="Baker B.J."/>
            <person name="Comolli L.R."/>
            <person name="Dick G.J."/>
            <person name="Hauser L.J."/>
            <person name="Hyatt D."/>
            <person name="Dill B.D."/>
            <person name="Land M.L."/>
            <person name="Verberkmoes N.C."/>
            <person name="Hettich R.L."/>
            <person name="Banfield J.F."/>
        </authorList>
    </citation>
    <scope>NUCLEOTIDE SEQUENCE [LARGE SCALE GENOMIC DNA]</scope>
</reference>
<dbReference type="InterPro" id="IPR012340">
    <property type="entry name" value="NA-bd_OB-fold"/>
</dbReference>
<accession>D2EFJ9</accession>
<proteinExistence type="inferred from homology"/>
<dbReference type="Proteomes" id="UP000009375">
    <property type="component" value="Unassembled WGS sequence"/>
</dbReference>
<evidence type="ECO:0000256" key="1">
    <source>
        <dbReference type="ARBA" id="ARBA00025502"/>
    </source>
</evidence>
<name>D2EFJ9_PARA4</name>
<dbReference type="PANTHER" id="PTHR21668">
    <property type="entry name" value="EIF-1A"/>
    <property type="match status" value="1"/>
</dbReference>
<dbReference type="AlphaFoldDB" id="D2EFJ9"/>
<dbReference type="Pfam" id="PF01176">
    <property type="entry name" value="eIF-1a"/>
    <property type="match status" value="1"/>
</dbReference>
<dbReference type="Gene3D" id="2.40.50.140">
    <property type="entry name" value="Nucleic acid-binding proteins"/>
    <property type="match status" value="1"/>
</dbReference>
<dbReference type="PROSITE" id="PS50832">
    <property type="entry name" value="S1_IF1_TYPE"/>
    <property type="match status" value="1"/>
</dbReference>